<protein>
    <recommendedName>
        <fullName evidence="2">ribonuclease H</fullName>
        <ecNumber evidence="2">3.1.26.4</ecNumber>
    </recommendedName>
</protein>
<organism evidence="5 6">
    <name type="scientific">Pleurodeles waltl</name>
    <name type="common">Iberian ribbed newt</name>
    <dbReference type="NCBI Taxonomy" id="8319"/>
    <lineage>
        <taxon>Eukaryota</taxon>
        <taxon>Metazoa</taxon>
        <taxon>Chordata</taxon>
        <taxon>Craniata</taxon>
        <taxon>Vertebrata</taxon>
        <taxon>Euteleostomi</taxon>
        <taxon>Amphibia</taxon>
        <taxon>Batrachia</taxon>
        <taxon>Caudata</taxon>
        <taxon>Salamandroidea</taxon>
        <taxon>Salamandridae</taxon>
        <taxon>Pleurodelinae</taxon>
        <taxon>Pleurodeles</taxon>
    </lineage>
</organism>
<dbReference type="Pfam" id="PF00078">
    <property type="entry name" value="RVT_1"/>
    <property type="match status" value="1"/>
</dbReference>
<evidence type="ECO:0000256" key="3">
    <source>
        <dbReference type="SAM" id="MobiDB-lite"/>
    </source>
</evidence>
<evidence type="ECO:0000256" key="2">
    <source>
        <dbReference type="ARBA" id="ARBA00012180"/>
    </source>
</evidence>
<dbReference type="Proteomes" id="UP001066276">
    <property type="component" value="Chromosome 5"/>
</dbReference>
<evidence type="ECO:0000259" key="4">
    <source>
        <dbReference type="PROSITE" id="PS50878"/>
    </source>
</evidence>
<dbReference type="InterPro" id="IPR043128">
    <property type="entry name" value="Rev_trsase/Diguanyl_cyclase"/>
</dbReference>
<dbReference type="PANTHER" id="PTHR33050">
    <property type="entry name" value="REVERSE TRANSCRIPTASE DOMAIN-CONTAINING PROTEIN"/>
    <property type="match status" value="1"/>
</dbReference>
<feature type="region of interest" description="Disordered" evidence="3">
    <location>
        <begin position="1"/>
        <end position="44"/>
    </location>
</feature>
<comment type="caution">
    <text evidence="5">The sequence shown here is derived from an EMBL/GenBank/DDBJ whole genome shotgun (WGS) entry which is preliminary data.</text>
</comment>
<feature type="domain" description="Reverse transcriptase" evidence="4">
    <location>
        <begin position="117"/>
        <end position="299"/>
    </location>
</feature>
<comment type="similarity">
    <text evidence="1">Belongs to the beta type-B retroviral polymerase family. HERV class-II K(HML-2) pol subfamily.</text>
</comment>
<evidence type="ECO:0000256" key="1">
    <source>
        <dbReference type="ARBA" id="ARBA00010879"/>
    </source>
</evidence>
<dbReference type="InterPro" id="IPR043502">
    <property type="entry name" value="DNA/RNA_pol_sf"/>
</dbReference>
<evidence type="ECO:0000313" key="5">
    <source>
        <dbReference type="EMBL" id="KAJ1148938.1"/>
    </source>
</evidence>
<dbReference type="AlphaFoldDB" id="A0AAV7RDR9"/>
<reference evidence="5" key="1">
    <citation type="journal article" date="2022" name="bioRxiv">
        <title>Sequencing and chromosome-scale assembly of the giantPleurodeles waltlgenome.</title>
        <authorList>
            <person name="Brown T."/>
            <person name="Elewa A."/>
            <person name="Iarovenko S."/>
            <person name="Subramanian E."/>
            <person name="Araus A.J."/>
            <person name="Petzold A."/>
            <person name="Susuki M."/>
            <person name="Suzuki K.-i.T."/>
            <person name="Hayashi T."/>
            <person name="Toyoda A."/>
            <person name="Oliveira C."/>
            <person name="Osipova E."/>
            <person name="Leigh N.D."/>
            <person name="Simon A."/>
            <person name="Yun M.H."/>
        </authorList>
    </citation>
    <scope>NUCLEOTIDE SEQUENCE</scope>
    <source>
        <strain evidence="5">20211129_DDA</strain>
        <tissue evidence="5">Liver</tissue>
    </source>
</reference>
<dbReference type="GO" id="GO:0004523">
    <property type="term" value="F:RNA-DNA hybrid ribonuclease activity"/>
    <property type="evidence" value="ECO:0007669"/>
    <property type="project" value="UniProtKB-EC"/>
</dbReference>
<name>A0AAV7RDR9_PLEWA</name>
<sequence>MSDSSVGETGAKGHSSPTGVKEEVKPAEEPAQQPTPQEEPRIRITPFFPRELGGRLRLFKRNWELLTSDAWVLQTVSGFHIEFWGTPVREVIPRPMMFSESDSNLIDAEVQELLLKGAICPALLHPRGFVSNLFLVEKKDKGFRPVINLCSFNKWVVYHHFKMEGIHLLLDILLQGDWMVRLDLKDAYLTVPIFPPHRRFLQFQWRQQIFEFTSLPFGLSSAPWCFTKLLKPVVEFLWSRGLRLIIYLDDILLMDQSKTHLISNANMTIALLQDLGFVINYQKSDLIPSQSMAFLGFLIDSQVATLSLPFQKITKIKKELRIVLRRDKISLRQLARVVGLLSSSIQAIFPGPLHYRALQRLKNHHLRRGMTYSERIALNSEARTEIQWWLDHMEAWNGRAIFGSSPDLVIESDASLQGWGARCGDLSFGGHWTPQELNLHINCLELLADSFAIKSLTRDRVSCVVLLWMDNVSAVQYINRLGGTRSRGLVELVKDFWHFCLAHQISVSAEYLPGIQNGTPGI</sequence>
<proteinExistence type="inferred from homology"/>
<dbReference type="EC" id="3.1.26.4" evidence="2"/>
<accession>A0AAV7RDR9</accession>
<gene>
    <name evidence="5" type="ORF">NDU88_001762</name>
</gene>
<dbReference type="InterPro" id="IPR000477">
    <property type="entry name" value="RT_dom"/>
</dbReference>
<evidence type="ECO:0000313" key="6">
    <source>
        <dbReference type="Proteomes" id="UP001066276"/>
    </source>
</evidence>
<keyword evidence="6" id="KW-1185">Reference proteome</keyword>
<dbReference type="EMBL" id="JANPWB010000009">
    <property type="protein sequence ID" value="KAJ1148938.1"/>
    <property type="molecule type" value="Genomic_DNA"/>
</dbReference>
<dbReference type="Gene3D" id="3.10.10.10">
    <property type="entry name" value="HIV Type 1 Reverse Transcriptase, subunit A, domain 1"/>
    <property type="match status" value="1"/>
</dbReference>
<dbReference type="PANTHER" id="PTHR33050:SF7">
    <property type="entry name" value="RIBONUCLEASE H"/>
    <property type="match status" value="1"/>
</dbReference>
<dbReference type="Gene3D" id="3.30.70.270">
    <property type="match status" value="1"/>
</dbReference>
<dbReference type="InterPro" id="IPR052055">
    <property type="entry name" value="Hepadnavirus_pol/RT"/>
</dbReference>
<dbReference type="CDD" id="cd03714">
    <property type="entry name" value="RT_DIRS1"/>
    <property type="match status" value="1"/>
</dbReference>
<dbReference type="PROSITE" id="PS50878">
    <property type="entry name" value="RT_POL"/>
    <property type="match status" value="1"/>
</dbReference>
<dbReference type="SUPFAM" id="SSF56672">
    <property type="entry name" value="DNA/RNA polymerases"/>
    <property type="match status" value="1"/>
</dbReference>
<dbReference type="CDD" id="cd09275">
    <property type="entry name" value="RNase_HI_RT_DIRS1"/>
    <property type="match status" value="1"/>
</dbReference>